<dbReference type="EMBL" id="LHXV01000121">
    <property type="protein sequence ID" value="KXA99015.1"/>
    <property type="molecule type" value="Genomic_DNA"/>
</dbReference>
<evidence type="ECO:0000313" key="1">
    <source>
        <dbReference type="EMBL" id="KXA99015.1"/>
    </source>
</evidence>
<comment type="caution">
    <text evidence="1">The sequence shown here is derived from an EMBL/GenBank/DDBJ whole genome shotgun (WGS) entry which is preliminary data.</text>
</comment>
<evidence type="ECO:0000313" key="2">
    <source>
        <dbReference type="Proteomes" id="UP000070344"/>
    </source>
</evidence>
<proteinExistence type="predicted"/>
<accession>A0A133UXW5</accession>
<gene>
    <name evidence="1" type="ORF">AKJ41_06105</name>
</gene>
<sequence length="66" mass="7783">MGEDFEKDVARALVDGERKIRDILDEKGWDSAYVDLKITAFIKTSDFERYKRVEFENEMEESSNES</sequence>
<dbReference type="AlphaFoldDB" id="A0A133UXW5"/>
<organism evidence="1 2">
    <name type="scientific">candidate division MSBL1 archaeon SCGC-AAA259O05</name>
    <dbReference type="NCBI Taxonomy" id="1698271"/>
    <lineage>
        <taxon>Archaea</taxon>
        <taxon>Methanobacteriati</taxon>
        <taxon>Methanobacteriota</taxon>
        <taxon>candidate division MSBL1</taxon>
    </lineage>
</organism>
<protein>
    <submittedName>
        <fullName evidence="1">Uncharacterized protein</fullName>
    </submittedName>
</protein>
<name>A0A133UXW5_9EURY</name>
<reference evidence="1 2" key="1">
    <citation type="journal article" date="2016" name="Sci. Rep.">
        <title>Metabolic traits of an uncultured archaeal lineage -MSBL1- from brine pools of the Red Sea.</title>
        <authorList>
            <person name="Mwirichia R."/>
            <person name="Alam I."/>
            <person name="Rashid M."/>
            <person name="Vinu M."/>
            <person name="Ba-Alawi W."/>
            <person name="Anthony Kamau A."/>
            <person name="Kamanda Ngugi D."/>
            <person name="Goker M."/>
            <person name="Klenk H.P."/>
            <person name="Bajic V."/>
            <person name="Stingl U."/>
        </authorList>
    </citation>
    <scope>NUCLEOTIDE SEQUENCE [LARGE SCALE GENOMIC DNA]</scope>
    <source>
        <strain evidence="1">SCGC-AAA259O05</strain>
    </source>
</reference>
<dbReference type="Proteomes" id="UP000070344">
    <property type="component" value="Unassembled WGS sequence"/>
</dbReference>
<keyword evidence="2" id="KW-1185">Reference proteome</keyword>